<comment type="caution">
    <text evidence="1">The sequence shown here is derived from an EMBL/GenBank/DDBJ whole genome shotgun (WGS) entry which is preliminary data.</text>
</comment>
<reference evidence="1" key="2">
    <citation type="submission" date="2020-09" db="EMBL/GenBank/DDBJ databases">
        <authorList>
            <person name="Sun Q."/>
            <person name="Zhou Y."/>
        </authorList>
    </citation>
    <scope>NUCLEOTIDE SEQUENCE</scope>
    <source>
        <strain evidence="1">CGMCC 1.15762</strain>
    </source>
</reference>
<proteinExistence type="predicted"/>
<accession>A0A8J3EF81</accession>
<evidence type="ECO:0000313" key="1">
    <source>
        <dbReference type="EMBL" id="GGG63590.1"/>
    </source>
</evidence>
<dbReference type="Pfam" id="PF20107">
    <property type="entry name" value="DUF6497"/>
    <property type="match status" value="1"/>
</dbReference>
<dbReference type="InterPro" id="IPR045467">
    <property type="entry name" value="DUF6497"/>
</dbReference>
<keyword evidence="2" id="KW-1185">Reference proteome</keyword>
<reference evidence="1" key="1">
    <citation type="journal article" date="2014" name="Int. J. Syst. Evol. Microbiol.">
        <title>Complete genome sequence of Corynebacterium casei LMG S-19264T (=DSM 44701T), isolated from a smear-ripened cheese.</title>
        <authorList>
            <consortium name="US DOE Joint Genome Institute (JGI-PGF)"/>
            <person name="Walter F."/>
            <person name="Albersmeier A."/>
            <person name="Kalinowski J."/>
            <person name="Ruckert C."/>
        </authorList>
    </citation>
    <scope>NUCLEOTIDE SEQUENCE</scope>
    <source>
        <strain evidence="1">CGMCC 1.15762</strain>
    </source>
</reference>
<name>A0A8J3EF81_9RHOB</name>
<dbReference type="Proteomes" id="UP000617145">
    <property type="component" value="Unassembled WGS sequence"/>
</dbReference>
<gene>
    <name evidence="1" type="ORF">GCM10011415_07540</name>
</gene>
<organism evidence="1 2">
    <name type="scientific">Salipiger pallidus</name>
    <dbReference type="NCBI Taxonomy" id="1775170"/>
    <lineage>
        <taxon>Bacteria</taxon>
        <taxon>Pseudomonadati</taxon>
        <taxon>Pseudomonadota</taxon>
        <taxon>Alphaproteobacteria</taxon>
        <taxon>Rhodobacterales</taxon>
        <taxon>Roseobacteraceae</taxon>
        <taxon>Salipiger</taxon>
    </lineage>
</organism>
<evidence type="ECO:0008006" key="3">
    <source>
        <dbReference type="Google" id="ProtNLM"/>
    </source>
</evidence>
<protein>
    <recommendedName>
        <fullName evidence="3">Acetolactate synthase</fullName>
    </recommendedName>
</protein>
<dbReference type="RefSeq" id="WP_188788858.1">
    <property type="nucleotide sequence ID" value="NZ_BMJV01000001.1"/>
</dbReference>
<sequence length="141" mass="15234">MTFLLSLLLAGAGVLPETGTPVPLPSGHAVIFHDMIEDAPRDGSSTSTVRFRFVAPQIGGDTPLPYEDVAADMDLLCRKVAAPRLESRAIVHDAGAGNAKDLRIVISMMEQPVAFGETTPGIRQYFEAYSLEDGRCIWEAF</sequence>
<evidence type="ECO:0000313" key="2">
    <source>
        <dbReference type="Proteomes" id="UP000617145"/>
    </source>
</evidence>
<dbReference type="AlphaFoldDB" id="A0A8J3EF81"/>
<dbReference type="EMBL" id="BMJV01000001">
    <property type="protein sequence ID" value="GGG63590.1"/>
    <property type="molecule type" value="Genomic_DNA"/>
</dbReference>